<dbReference type="EMBL" id="LR796996">
    <property type="protein sequence ID" value="CAB4180738.1"/>
    <property type="molecule type" value="Genomic_DNA"/>
</dbReference>
<organism evidence="1">
    <name type="scientific">uncultured Caudovirales phage</name>
    <dbReference type="NCBI Taxonomy" id="2100421"/>
    <lineage>
        <taxon>Viruses</taxon>
        <taxon>Duplodnaviria</taxon>
        <taxon>Heunggongvirae</taxon>
        <taxon>Uroviricota</taxon>
        <taxon>Caudoviricetes</taxon>
        <taxon>Peduoviridae</taxon>
        <taxon>Maltschvirus</taxon>
        <taxon>Maltschvirus maltsch</taxon>
    </lineage>
</organism>
<evidence type="ECO:0000313" key="1">
    <source>
        <dbReference type="EMBL" id="CAB4180738.1"/>
    </source>
</evidence>
<name>A0A6J5QHW2_9CAUD</name>
<proteinExistence type="predicted"/>
<feature type="non-terminal residue" evidence="1">
    <location>
        <position position="1"/>
    </location>
</feature>
<accession>A0A6J5QHW2</accession>
<reference evidence="1" key="1">
    <citation type="submission" date="2020-05" db="EMBL/GenBank/DDBJ databases">
        <authorList>
            <person name="Chiriac C."/>
            <person name="Salcher M."/>
            <person name="Ghai R."/>
            <person name="Kavagutti S V."/>
        </authorList>
    </citation>
    <scope>NUCLEOTIDE SEQUENCE</scope>
</reference>
<sequence>RPQGDGVRGHGVQLRTGGVGPVCRDQNLRKTNGGGVFDLRQKRTLTYADAIGIAESISMLSRKDGAKVAVKRAIRSIEDRCGGEAIPEEWLPEIIRAVEIGFPAVQQPLRAGQWFR</sequence>
<gene>
    <name evidence="1" type="ORF">UFOVP1045_100</name>
</gene>
<protein>
    <submittedName>
        <fullName evidence="1">Uncharacterized protein</fullName>
    </submittedName>
</protein>